<dbReference type="Proteomes" id="UP001732700">
    <property type="component" value="Chromosome 5A"/>
</dbReference>
<evidence type="ECO:0000313" key="2">
    <source>
        <dbReference type="Proteomes" id="UP001732700"/>
    </source>
</evidence>
<proteinExistence type="predicted"/>
<reference evidence="1" key="1">
    <citation type="submission" date="2021-05" db="EMBL/GenBank/DDBJ databases">
        <authorList>
            <person name="Scholz U."/>
            <person name="Mascher M."/>
            <person name="Fiebig A."/>
        </authorList>
    </citation>
    <scope>NUCLEOTIDE SEQUENCE [LARGE SCALE GENOMIC DNA]</scope>
</reference>
<reference evidence="1" key="2">
    <citation type="submission" date="2025-09" db="UniProtKB">
        <authorList>
            <consortium name="EnsemblPlants"/>
        </authorList>
    </citation>
    <scope>IDENTIFICATION</scope>
</reference>
<protein>
    <submittedName>
        <fullName evidence="1">Uncharacterized protein</fullName>
    </submittedName>
</protein>
<evidence type="ECO:0000313" key="1">
    <source>
        <dbReference type="EnsemblPlants" id="AVESA.00010b.r2.5AG0827680.1.CDS.1"/>
    </source>
</evidence>
<accession>A0ACD5XPC0</accession>
<name>A0ACD5XPC0_AVESA</name>
<sequence>MAAASSGRAVVDTSSAFRSVKEAVAVFGERILAREKQFSPAAPADHRVVRERSSWRDPVAIASSNEKLEGIHGVRPSVFIREIHSNPSAIAVAIAKHEGNRSERAINLTPVSDARSMCLIPLSRPLLTSSPSQVHNDNKQDQKEANLMIMSSIKKVEEEAAKTRQEAVQLKKRLAELELAMANLNAQLHRTLSRLAHMEANKAAAARASIQQRDNSTVALAVWTEPKPEREALRHQLGHLLSLDDADEMIHVQRRETPTVKRTAQKQKPIVPLVIPLINGMLFSKKKGMEDKESLYMKELYSLLRLS</sequence>
<dbReference type="EnsemblPlants" id="AVESA.00010b.r2.5AG0827680.1">
    <property type="protein sequence ID" value="AVESA.00010b.r2.5AG0827680.1.CDS.1"/>
    <property type="gene ID" value="AVESA.00010b.r2.5AG0827680"/>
</dbReference>
<organism evidence="1 2">
    <name type="scientific">Avena sativa</name>
    <name type="common">Oat</name>
    <dbReference type="NCBI Taxonomy" id="4498"/>
    <lineage>
        <taxon>Eukaryota</taxon>
        <taxon>Viridiplantae</taxon>
        <taxon>Streptophyta</taxon>
        <taxon>Embryophyta</taxon>
        <taxon>Tracheophyta</taxon>
        <taxon>Spermatophyta</taxon>
        <taxon>Magnoliopsida</taxon>
        <taxon>Liliopsida</taxon>
        <taxon>Poales</taxon>
        <taxon>Poaceae</taxon>
        <taxon>BOP clade</taxon>
        <taxon>Pooideae</taxon>
        <taxon>Poodae</taxon>
        <taxon>Poeae</taxon>
        <taxon>Poeae Chloroplast Group 1 (Aveneae type)</taxon>
        <taxon>Aveninae</taxon>
        <taxon>Avena</taxon>
    </lineage>
</organism>
<keyword evidence="2" id="KW-1185">Reference proteome</keyword>